<dbReference type="GO" id="GO:0006465">
    <property type="term" value="P:signal peptide processing"/>
    <property type="evidence" value="ECO:0007669"/>
    <property type="project" value="InterPro"/>
</dbReference>
<evidence type="ECO:0000256" key="1">
    <source>
        <dbReference type="ARBA" id="ARBA00004167"/>
    </source>
</evidence>
<evidence type="ECO:0000313" key="8">
    <source>
        <dbReference type="EMBL" id="EFO15204.2"/>
    </source>
</evidence>
<dbReference type="GO" id="GO:0004252">
    <property type="term" value="F:serine-type endopeptidase activity"/>
    <property type="evidence" value="ECO:0007669"/>
    <property type="project" value="InterPro"/>
</dbReference>
<evidence type="ECO:0000256" key="2">
    <source>
        <dbReference type="ARBA" id="ARBA00022670"/>
    </source>
</evidence>
<dbReference type="PANTHER" id="PTHR46041:SF2">
    <property type="entry name" value="MITOCHONDRIAL INNER MEMBRANE PROTEASE SUBUNIT 2"/>
    <property type="match status" value="1"/>
</dbReference>
<dbReference type="Gene3D" id="2.10.109.10">
    <property type="entry name" value="Umud Fragment, subunit A"/>
    <property type="match status" value="1"/>
</dbReference>
<keyword evidence="3" id="KW-0812">Transmembrane</keyword>
<evidence type="ECO:0000256" key="3">
    <source>
        <dbReference type="ARBA" id="ARBA00022692"/>
    </source>
</evidence>
<protein>
    <recommendedName>
        <fullName evidence="7">Peptidase S26 domain-containing protein</fullName>
    </recommendedName>
</protein>
<dbReference type="InterPro" id="IPR019533">
    <property type="entry name" value="Peptidase_S26"/>
</dbReference>
<feature type="domain" description="Peptidase S26" evidence="7">
    <location>
        <begin position="40"/>
        <end position="137"/>
    </location>
</feature>
<dbReference type="GO" id="GO:0042720">
    <property type="term" value="C:mitochondrial inner membrane peptidase complex"/>
    <property type="evidence" value="ECO:0007669"/>
    <property type="project" value="InterPro"/>
</dbReference>
<keyword evidence="5" id="KW-1133">Transmembrane helix</keyword>
<keyword evidence="4" id="KW-0378">Hydrolase</keyword>
<dbReference type="GO" id="GO:0006627">
    <property type="term" value="P:protein processing involved in protein targeting to mitochondrion"/>
    <property type="evidence" value="ECO:0007669"/>
    <property type="project" value="InterPro"/>
</dbReference>
<dbReference type="AlphaFoldDB" id="A0A1S0TJQ8"/>
<dbReference type="InterPro" id="IPR037730">
    <property type="entry name" value="IMP2"/>
</dbReference>
<reference evidence="8" key="1">
    <citation type="submission" date="2012-04" db="EMBL/GenBank/DDBJ databases">
        <title>The Genome Sequence of Loa loa.</title>
        <authorList>
            <consortium name="The Broad Institute Genome Sequencing Platform"/>
            <consortium name="Broad Institute Genome Sequencing Center for Infectious Disease"/>
            <person name="Nutman T.B."/>
            <person name="Fink D.L."/>
            <person name="Russ C."/>
            <person name="Young S."/>
            <person name="Zeng Q."/>
            <person name="Gargeya S."/>
            <person name="Alvarado L."/>
            <person name="Berlin A."/>
            <person name="Chapman S.B."/>
            <person name="Chen Z."/>
            <person name="Freedman E."/>
            <person name="Gellesch M."/>
            <person name="Goldberg J."/>
            <person name="Griggs A."/>
            <person name="Gujja S."/>
            <person name="Heilman E.R."/>
            <person name="Heiman D."/>
            <person name="Howarth C."/>
            <person name="Mehta T."/>
            <person name="Neiman D."/>
            <person name="Pearson M."/>
            <person name="Roberts A."/>
            <person name="Saif S."/>
            <person name="Shea T."/>
            <person name="Shenoy N."/>
            <person name="Sisk P."/>
            <person name="Stolte C."/>
            <person name="Sykes S."/>
            <person name="White J."/>
            <person name="Yandava C."/>
            <person name="Haas B."/>
            <person name="Henn M.R."/>
            <person name="Nusbaum C."/>
            <person name="Birren B."/>
        </authorList>
    </citation>
    <scope>NUCLEOTIDE SEQUENCE [LARGE SCALE GENOMIC DNA]</scope>
</reference>
<proteinExistence type="predicted"/>
<dbReference type="InterPro" id="IPR036286">
    <property type="entry name" value="LexA/Signal_pep-like_sf"/>
</dbReference>
<keyword evidence="2" id="KW-0645">Protease</keyword>
<dbReference type="EMBL" id="JH712259">
    <property type="protein sequence ID" value="EFO15204.2"/>
    <property type="molecule type" value="Genomic_DNA"/>
</dbReference>
<evidence type="ECO:0000259" key="7">
    <source>
        <dbReference type="Pfam" id="PF10502"/>
    </source>
</evidence>
<dbReference type="GeneID" id="9950779"/>
<keyword evidence="6" id="KW-0472">Membrane</keyword>
<evidence type="ECO:0000256" key="4">
    <source>
        <dbReference type="ARBA" id="ARBA00022801"/>
    </source>
</evidence>
<dbReference type="PANTHER" id="PTHR46041">
    <property type="entry name" value="MITOCHONDRIAL INNER MEMBRANE PROTEASE SUBUNIT 2"/>
    <property type="match status" value="1"/>
</dbReference>
<dbReference type="SUPFAM" id="SSF51306">
    <property type="entry name" value="LexA/Signal peptidase"/>
    <property type="match status" value="1"/>
</dbReference>
<evidence type="ECO:0000256" key="6">
    <source>
        <dbReference type="ARBA" id="ARBA00023136"/>
    </source>
</evidence>
<dbReference type="PROSITE" id="PS00501">
    <property type="entry name" value="SPASE_I_1"/>
    <property type="match status" value="1"/>
</dbReference>
<gene>
    <name evidence="8" type="ORF">LOAG_13307</name>
</gene>
<comment type="subcellular location">
    <subcellularLocation>
        <location evidence="1">Membrane</location>
        <topology evidence="1">Single-pass membrane protein</topology>
    </subcellularLocation>
</comment>
<sequence>MKFSPLHYIRRASRNGRREVDKTEPSVLTTHVVREFLIRLGKSIGILSVPVVFIDVIGYPASITGSSMEPTLHGSDKKWWKRDVVWLSRFGLHKPEIGQIYTFIPPNDPEKRHIKRITAVDGDIIRYHACFKFYINFTVWSNPVFSSWITSV</sequence>
<dbReference type="FunCoup" id="A0A1S0TJQ8">
    <property type="interactions" value="893"/>
</dbReference>
<dbReference type="InParanoid" id="A0A1S0TJQ8"/>
<dbReference type="OrthoDB" id="5809289at2759"/>
<dbReference type="CDD" id="cd06530">
    <property type="entry name" value="S26_SPase_I"/>
    <property type="match status" value="1"/>
</dbReference>
<organism evidence="8">
    <name type="scientific">Loa loa</name>
    <name type="common">Eye worm</name>
    <name type="synonym">Filaria loa</name>
    <dbReference type="NCBI Taxonomy" id="7209"/>
    <lineage>
        <taxon>Eukaryota</taxon>
        <taxon>Metazoa</taxon>
        <taxon>Ecdysozoa</taxon>
        <taxon>Nematoda</taxon>
        <taxon>Chromadorea</taxon>
        <taxon>Rhabditida</taxon>
        <taxon>Spirurina</taxon>
        <taxon>Spiruromorpha</taxon>
        <taxon>Filarioidea</taxon>
        <taxon>Onchocercidae</taxon>
        <taxon>Loa</taxon>
    </lineage>
</organism>
<dbReference type="Pfam" id="PF10502">
    <property type="entry name" value="Peptidase_S26"/>
    <property type="match status" value="1"/>
</dbReference>
<accession>A0A1S0TJQ8</accession>
<dbReference type="InterPro" id="IPR019756">
    <property type="entry name" value="Pept_S26A_signal_pept_1_Ser-AS"/>
</dbReference>
<dbReference type="RefSeq" id="XP_003148864.2">
    <property type="nucleotide sequence ID" value="XM_003148816.2"/>
</dbReference>
<dbReference type="CTD" id="9950779"/>
<dbReference type="KEGG" id="loa:LOAG_13307"/>
<evidence type="ECO:0000256" key="5">
    <source>
        <dbReference type="ARBA" id="ARBA00022989"/>
    </source>
</evidence>
<name>A0A1S0TJQ8_LOALO</name>